<dbReference type="Gene3D" id="2.70.98.40">
    <property type="entry name" value="Glycoside hydrolase, family 65, N-terminal domain"/>
    <property type="match status" value="1"/>
</dbReference>
<dbReference type="InterPro" id="IPR037018">
    <property type="entry name" value="GH65_N"/>
</dbReference>
<name>A0A2R4WYG5_9EURY</name>
<dbReference type="SUPFAM" id="SSF48208">
    <property type="entry name" value="Six-hairpin glycosidases"/>
    <property type="match status" value="1"/>
</dbReference>
<dbReference type="GO" id="GO:0030246">
    <property type="term" value="F:carbohydrate binding"/>
    <property type="evidence" value="ECO:0007669"/>
    <property type="project" value="InterPro"/>
</dbReference>
<evidence type="ECO:0000256" key="1">
    <source>
        <dbReference type="ARBA" id="ARBA00022676"/>
    </source>
</evidence>
<feature type="domain" description="Glycosyl hydrolase 94 catalytic" evidence="4">
    <location>
        <begin position="309"/>
        <end position="738"/>
    </location>
</feature>
<dbReference type="KEGG" id="harc:HARCEL1_02075"/>
<evidence type="ECO:0000256" key="2">
    <source>
        <dbReference type="ARBA" id="ARBA00022679"/>
    </source>
</evidence>
<proteinExistence type="predicted"/>
<evidence type="ECO:0000259" key="3">
    <source>
        <dbReference type="Pfam" id="PF06165"/>
    </source>
</evidence>
<dbReference type="Gene3D" id="1.50.10.10">
    <property type="match status" value="1"/>
</dbReference>
<evidence type="ECO:0000313" key="6">
    <source>
        <dbReference type="Proteomes" id="UP000244727"/>
    </source>
</evidence>
<keyword evidence="2 5" id="KW-0808">Transferase</keyword>
<dbReference type="GeneID" id="36511256"/>
<accession>A0A2R4WYG5</accession>
<dbReference type="Pfam" id="PF17167">
    <property type="entry name" value="Glyco_hydro_94"/>
    <property type="match status" value="1"/>
</dbReference>
<dbReference type="InterPro" id="IPR033432">
    <property type="entry name" value="GH94_catalytic"/>
</dbReference>
<dbReference type="Pfam" id="PF06165">
    <property type="entry name" value="GH94_b-supersand"/>
    <property type="match status" value="1"/>
</dbReference>
<dbReference type="GO" id="GO:0016757">
    <property type="term" value="F:glycosyltransferase activity"/>
    <property type="evidence" value="ECO:0007669"/>
    <property type="project" value="UniProtKB-KW"/>
</dbReference>
<dbReference type="Gene3D" id="2.60.420.10">
    <property type="entry name" value="Maltose phosphorylase, domain 3"/>
    <property type="match status" value="1"/>
</dbReference>
<organism evidence="5 6">
    <name type="scientific">Halococcoides cellulosivorans</name>
    <dbReference type="NCBI Taxonomy" id="1679096"/>
    <lineage>
        <taxon>Archaea</taxon>
        <taxon>Methanobacteriati</taxon>
        <taxon>Methanobacteriota</taxon>
        <taxon>Stenosarchaea group</taxon>
        <taxon>Halobacteria</taxon>
        <taxon>Halobacteriales</taxon>
        <taxon>Haloarculaceae</taxon>
        <taxon>Halococcoides</taxon>
    </lineage>
</organism>
<dbReference type="Proteomes" id="UP000244727">
    <property type="component" value="Chromosome"/>
</dbReference>
<evidence type="ECO:0000259" key="4">
    <source>
        <dbReference type="Pfam" id="PF17167"/>
    </source>
</evidence>
<keyword evidence="1" id="KW-0328">Glycosyltransferase</keyword>
<dbReference type="EMBL" id="CP028858">
    <property type="protein sequence ID" value="AWB26583.1"/>
    <property type="molecule type" value="Genomic_DNA"/>
</dbReference>
<dbReference type="RefSeq" id="WP_108380952.1">
    <property type="nucleotide sequence ID" value="NZ_CP028858.1"/>
</dbReference>
<dbReference type="InterPro" id="IPR010383">
    <property type="entry name" value="Glyco_hydrolase_94_b-supersand"/>
</dbReference>
<dbReference type="GO" id="GO:0005975">
    <property type="term" value="P:carbohydrate metabolic process"/>
    <property type="evidence" value="ECO:0007669"/>
    <property type="project" value="InterPro"/>
</dbReference>
<sequence length="815" mass="91900">MSYGHFDDDAREYVITDPETPRPWINYIGRKDYVGMISNTGGGYSFYQDPRYRRLIRYRYNNAPRNVGGRGLYVRDAESGEYWSPTWQPARVDLDDYECRHGLGYTTISGTKNSVATDVTYFVPPGEDLEAWRVTVTNEGSEARSLQLFSLVEFCLWDAMDDISNYQRNYNTGEVEIEGSTIYQKTEYRERREHFAYFACSADIDGFDTQRDAFLGNYEGFDQPQVLEDGAATDSVAHGWAPIGSHQIDLDLEPGESEEIVFLLGFHENPEDEKWAEPGVVNKEYVEPTIEEYCDPESLDAAFDELDEFWTDQLSALQVETPDPETDRMVNTWNAYQNTVTMNLARSASMYETGLTRGIGFRDSLQDQLAVLHQFPDRARQRILNLAKIQLKDGGAYHQYTPLTGEGNAEIGGGFNDDPMWLVMSTAAYVKETGDTSILDEEAVFENEEGTEAPLAEHLQRAVEYVWERRGPHDLPLIGHADWNDCLNLNCFSDNPDESFQTAEHDIDEERAESVFIAGQFVYALEELAALAEQTDVLPESSDEYQQYADEMTAAVQDAGWDGSWFRRAYDHFSDPIGSSENDEGQIFVESNGMCGMAEIGFNDGKAQDAMDSVRERLATEHGIVLHQPAYTEYDERYGEITSYPPGYKENGSVFCHTNPWIMITEAKLGNGERAFDYYKRICPAAREEISETHTTEPYVYAQTIAGPDAPTTGEAKNSWLTGTAAWNYVAITQYILGVRPDHDGLVVDPSIPADWDGFEMEREFRDATYEISVENPDGVESGVASVEVDGEEIDGQTVPAFEDGETHDVRVVMG</sequence>
<dbReference type="PANTHER" id="PTHR37469">
    <property type="entry name" value="CELLOBIONIC ACID PHOSPHORYLASE-RELATED"/>
    <property type="match status" value="1"/>
</dbReference>
<dbReference type="InterPro" id="IPR011013">
    <property type="entry name" value="Gal_mutarotase_sf_dom"/>
</dbReference>
<evidence type="ECO:0000313" key="5">
    <source>
        <dbReference type="EMBL" id="AWB26583.1"/>
    </source>
</evidence>
<gene>
    <name evidence="5" type="ORF">HARCEL1_02075</name>
</gene>
<dbReference type="InterPro" id="IPR012341">
    <property type="entry name" value="6hp_glycosidase-like_sf"/>
</dbReference>
<dbReference type="PANTHER" id="PTHR37469:SF2">
    <property type="entry name" value="CELLOBIONIC ACID PHOSPHORYLASE"/>
    <property type="match status" value="1"/>
</dbReference>
<dbReference type="Gene3D" id="1.20.890.20">
    <property type="entry name" value="mpn423 like domain"/>
    <property type="match status" value="1"/>
</dbReference>
<dbReference type="SUPFAM" id="SSF74650">
    <property type="entry name" value="Galactose mutarotase-like"/>
    <property type="match status" value="1"/>
</dbReference>
<keyword evidence="6" id="KW-1185">Reference proteome</keyword>
<feature type="domain" description="Glycosyl hydrolase 94 supersandwich" evidence="3">
    <location>
        <begin position="11"/>
        <end position="272"/>
    </location>
</feature>
<dbReference type="InterPro" id="IPR008928">
    <property type="entry name" value="6-hairpin_glycosidase_sf"/>
</dbReference>
<dbReference type="InterPro" id="IPR052047">
    <property type="entry name" value="GH94_Enzymes"/>
</dbReference>
<dbReference type="SMART" id="SM01068">
    <property type="entry name" value="CBM_X"/>
    <property type="match status" value="1"/>
</dbReference>
<dbReference type="AlphaFoldDB" id="A0A2R4WYG5"/>
<reference evidence="5 6" key="1">
    <citation type="submission" date="2018-04" db="EMBL/GenBank/DDBJ databases">
        <title>Halococcoides cellulosivorans gen. nov., sp. nov., an extremely halophilic cellulose-utilizing haloarchaeon from hypersaline lakes.</title>
        <authorList>
            <person name="Sorokin D.Y."/>
            <person name="Toshchakov S.V."/>
            <person name="Samarov N.I."/>
            <person name="Korzhenkov A."/>
            <person name="Kublanov I.V."/>
        </authorList>
    </citation>
    <scope>NUCLEOTIDE SEQUENCE [LARGE SCALE GENOMIC DNA]</scope>
    <source>
        <strain evidence="5 6">HArcel1</strain>
    </source>
</reference>
<protein>
    <submittedName>
        <fullName evidence="5">Glycosyl transferase</fullName>
    </submittedName>
</protein>